<dbReference type="GeneID" id="63830923"/>
<dbReference type="EMBL" id="KV427639">
    <property type="protein sequence ID" value="KZT04096.1"/>
    <property type="molecule type" value="Genomic_DNA"/>
</dbReference>
<evidence type="ECO:0000256" key="6">
    <source>
        <dbReference type="RuleBase" id="RU367024"/>
    </source>
</evidence>
<dbReference type="PANTHER" id="PTHR11241">
    <property type="entry name" value="DEOXYURIDINE 5'-TRIPHOSPHATE NUCLEOTIDOHYDROLASE"/>
    <property type="match status" value="1"/>
</dbReference>
<comment type="subunit">
    <text evidence="3 6">Homotrimer.</text>
</comment>
<dbReference type="InParanoid" id="A0A165D3P0"/>
<protein>
    <recommendedName>
        <fullName evidence="6">Deoxyuridine 5'-triphosphate nucleotidohydrolase</fullName>
        <shortName evidence="6">dUTPase</shortName>
        <ecNumber evidence="6">3.6.1.23</ecNumber>
    </recommendedName>
    <alternativeName>
        <fullName evidence="6">dUTP pyrophosphatase</fullName>
    </alternativeName>
</protein>
<comment type="pathway">
    <text evidence="1 6">Pyrimidine metabolism; dUMP biosynthesis; dUMP from dCTP (dUTP route): step 2/2.</text>
</comment>
<keyword evidence="9" id="KW-1185">Reference proteome</keyword>
<dbReference type="InterPro" id="IPR029054">
    <property type="entry name" value="dUTPase-like"/>
</dbReference>
<accession>A0A165D3P0</accession>
<feature type="domain" description="dUTPase-like" evidence="7">
    <location>
        <begin position="10"/>
        <end position="138"/>
    </location>
</feature>
<dbReference type="GO" id="GO:0046081">
    <property type="term" value="P:dUTP catabolic process"/>
    <property type="evidence" value="ECO:0007669"/>
    <property type="project" value="UniProtKB-UniRule"/>
</dbReference>
<comment type="catalytic activity">
    <reaction evidence="6">
        <text>dUTP + H2O = dUMP + diphosphate + H(+)</text>
        <dbReference type="Rhea" id="RHEA:10248"/>
        <dbReference type="ChEBI" id="CHEBI:15377"/>
        <dbReference type="ChEBI" id="CHEBI:15378"/>
        <dbReference type="ChEBI" id="CHEBI:33019"/>
        <dbReference type="ChEBI" id="CHEBI:61555"/>
        <dbReference type="ChEBI" id="CHEBI:246422"/>
        <dbReference type="EC" id="3.6.1.23"/>
    </reaction>
</comment>
<dbReference type="SUPFAM" id="SSF51283">
    <property type="entry name" value="dUTPase-like"/>
    <property type="match status" value="1"/>
</dbReference>
<evidence type="ECO:0000313" key="8">
    <source>
        <dbReference type="EMBL" id="KZT04096.1"/>
    </source>
</evidence>
<evidence type="ECO:0000256" key="4">
    <source>
        <dbReference type="ARBA" id="ARBA00022801"/>
    </source>
</evidence>
<dbReference type="NCBIfam" id="TIGR00576">
    <property type="entry name" value="dut"/>
    <property type="match status" value="1"/>
</dbReference>
<evidence type="ECO:0000256" key="1">
    <source>
        <dbReference type="ARBA" id="ARBA00005142"/>
    </source>
</evidence>
<evidence type="ECO:0000259" key="7">
    <source>
        <dbReference type="Pfam" id="PF00692"/>
    </source>
</evidence>
<organism evidence="8 9">
    <name type="scientific">Laetiporus sulphureus 93-53</name>
    <dbReference type="NCBI Taxonomy" id="1314785"/>
    <lineage>
        <taxon>Eukaryota</taxon>
        <taxon>Fungi</taxon>
        <taxon>Dikarya</taxon>
        <taxon>Basidiomycota</taxon>
        <taxon>Agaricomycotina</taxon>
        <taxon>Agaricomycetes</taxon>
        <taxon>Polyporales</taxon>
        <taxon>Laetiporus</taxon>
    </lineage>
</organism>
<dbReference type="CDD" id="cd07557">
    <property type="entry name" value="trimeric_dUTPase"/>
    <property type="match status" value="1"/>
</dbReference>
<comment type="similarity">
    <text evidence="2 6">Belongs to the dUTPase family.</text>
</comment>
<dbReference type="Gene3D" id="2.70.40.10">
    <property type="match status" value="1"/>
</dbReference>
<keyword evidence="5 6" id="KW-0546">Nucleotide metabolism</keyword>
<dbReference type="UniPathway" id="UPA00610">
    <property type="reaction ID" value="UER00666"/>
</dbReference>
<dbReference type="GO" id="GO:0000287">
    <property type="term" value="F:magnesium ion binding"/>
    <property type="evidence" value="ECO:0007669"/>
    <property type="project" value="UniProtKB-UniRule"/>
</dbReference>
<dbReference type="InterPro" id="IPR036157">
    <property type="entry name" value="dUTPase-like_sf"/>
</dbReference>
<comment type="cofactor">
    <cofactor evidence="6">
        <name>Mg(2+)</name>
        <dbReference type="ChEBI" id="CHEBI:18420"/>
    </cofactor>
</comment>
<gene>
    <name evidence="8" type="ORF">LAESUDRAFT_786446</name>
</gene>
<dbReference type="STRING" id="1314785.A0A165D3P0"/>
<reference evidence="8 9" key="1">
    <citation type="journal article" date="2016" name="Mol. Biol. Evol.">
        <title>Comparative Genomics of Early-Diverging Mushroom-Forming Fungi Provides Insights into the Origins of Lignocellulose Decay Capabilities.</title>
        <authorList>
            <person name="Nagy L.G."/>
            <person name="Riley R."/>
            <person name="Tritt A."/>
            <person name="Adam C."/>
            <person name="Daum C."/>
            <person name="Floudas D."/>
            <person name="Sun H."/>
            <person name="Yadav J.S."/>
            <person name="Pangilinan J."/>
            <person name="Larsson K.H."/>
            <person name="Matsuura K."/>
            <person name="Barry K."/>
            <person name="Labutti K."/>
            <person name="Kuo R."/>
            <person name="Ohm R.A."/>
            <person name="Bhattacharya S.S."/>
            <person name="Shirouzu T."/>
            <person name="Yoshinaga Y."/>
            <person name="Martin F.M."/>
            <person name="Grigoriev I.V."/>
            <person name="Hibbett D.S."/>
        </authorList>
    </citation>
    <scope>NUCLEOTIDE SEQUENCE [LARGE SCALE GENOMIC DNA]</scope>
    <source>
        <strain evidence="8 9">93-53</strain>
    </source>
</reference>
<keyword evidence="4 6" id="KW-0378">Hydrolase</keyword>
<dbReference type="InterPro" id="IPR008181">
    <property type="entry name" value="dUTPase"/>
</dbReference>
<keyword evidence="6" id="KW-0479">Metal-binding</keyword>
<proteinExistence type="inferred from homology"/>
<dbReference type="OrthoDB" id="419889at2759"/>
<evidence type="ECO:0000256" key="2">
    <source>
        <dbReference type="ARBA" id="ARBA00006581"/>
    </source>
</evidence>
<dbReference type="GO" id="GO:0004170">
    <property type="term" value="F:dUTP diphosphatase activity"/>
    <property type="evidence" value="ECO:0007669"/>
    <property type="project" value="UniProtKB-UniRule"/>
</dbReference>
<dbReference type="AlphaFoldDB" id="A0A165D3P0"/>
<comment type="function">
    <text evidence="6">Involved in nucleotide metabolism via production of dUMP, the immediate precursor of thymidine nucleotides, and decreases the intracellular concentration of dUTP so that uracil cannot be incorporated into DNA.</text>
</comment>
<keyword evidence="6" id="KW-0460">Magnesium</keyword>
<dbReference type="PANTHER" id="PTHR11241:SF0">
    <property type="entry name" value="DEOXYURIDINE 5'-TRIPHOSPHATE NUCLEOTIDOHYDROLASE"/>
    <property type="match status" value="1"/>
</dbReference>
<evidence type="ECO:0000313" key="9">
    <source>
        <dbReference type="Proteomes" id="UP000076871"/>
    </source>
</evidence>
<dbReference type="GO" id="GO:0006226">
    <property type="term" value="P:dUMP biosynthetic process"/>
    <property type="evidence" value="ECO:0007669"/>
    <property type="project" value="UniProtKB-UniRule"/>
</dbReference>
<dbReference type="Proteomes" id="UP000076871">
    <property type="component" value="Unassembled WGS sequence"/>
</dbReference>
<sequence>MFFFRTHPNARAPYKGSAEAVGWDVKSIQDIDIPPHSRMLIGTGLAVDPPKWTYIQVAPRSGLALKGIDVAAGVIDPDYTGEIKVLLVNMTSKPFEVRTGDCVAQLICERYAPGIISEADSSLAKQTIRGAKGFGSSGR</sequence>
<dbReference type="InterPro" id="IPR033704">
    <property type="entry name" value="dUTPase_trimeric"/>
</dbReference>
<name>A0A165D3P0_9APHY</name>
<dbReference type="RefSeq" id="XP_040761836.1">
    <property type="nucleotide sequence ID" value="XM_040913895.1"/>
</dbReference>
<dbReference type="EC" id="3.6.1.23" evidence="6"/>
<evidence type="ECO:0000256" key="5">
    <source>
        <dbReference type="ARBA" id="ARBA00023080"/>
    </source>
</evidence>
<evidence type="ECO:0000256" key="3">
    <source>
        <dbReference type="ARBA" id="ARBA00011233"/>
    </source>
</evidence>
<dbReference type="Pfam" id="PF00692">
    <property type="entry name" value="dUTPase"/>
    <property type="match status" value="1"/>
</dbReference>